<name>A0A4Z0YY08_9PEZI</name>
<feature type="compositionally biased region" description="Acidic residues" evidence="1">
    <location>
        <begin position="272"/>
        <end position="285"/>
    </location>
</feature>
<comment type="caution">
    <text evidence="2">The sequence shown here is derived from an EMBL/GenBank/DDBJ whole genome shotgun (WGS) entry which is preliminary data.</text>
</comment>
<protein>
    <submittedName>
        <fullName evidence="2">Uncharacterized protein</fullName>
    </submittedName>
</protein>
<feature type="region of interest" description="Disordered" evidence="1">
    <location>
        <begin position="260"/>
        <end position="285"/>
    </location>
</feature>
<feature type="compositionally biased region" description="Polar residues" evidence="1">
    <location>
        <begin position="1"/>
        <end position="12"/>
    </location>
</feature>
<evidence type="ECO:0000313" key="3">
    <source>
        <dbReference type="Proteomes" id="UP000297716"/>
    </source>
</evidence>
<dbReference type="OrthoDB" id="4744059at2759"/>
<sequence>MESIKQFLTSKNNKSKPGFRKHLQISSPVEGSFKKLTSESSPATVYPPQLPSHCQYTGDSHVGSAAIDFIPQARGRDETIAWLNTSTYDSLASLLTEQDQAAKQIRRGPRTKATREVQMILNSPSCKTVEDFHHVRQHSEMAVRYGAPGVIAYNFSKSLGWNLASTSRLPSLQLRDFETTMRKIRIGSSCIPAMPFSPIDWLVLPQLTGTRQSGTQWQLSNQGHDYELQEQQAQFTTQITSNPWRDSEQVDIADSRLLPYERPSGERGALDVSEDEGEGEYDPFDIDDMRMTASETEAIAVKMTPVRSRQVRQVRI</sequence>
<feature type="region of interest" description="Disordered" evidence="1">
    <location>
        <begin position="1"/>
        <end position="21"/>
    </location>
</feature>
<evidence type="ECO:0000256" key="1">
    <source>
        <dbReference type="SAM" id="MobiDB-lite"/>
    </source>
</evidence>
<dbReference type="EMBL" id="SKBN01000058">
    <property type="protein sequence ID" value="TGJ84838.1"/>
    <property type="molecule type" value="Genomic_DNA"/>
</dbReference>
<dbReference type="AlphaFoldDB" id="A0A4Z0YY08"/>
<gene>
    <name evidence="2" type="ORF">E0Z10_g3920</name>
</gene>
<proteinExistence type="predicted"/>
<evidence type="ECO:0000313" key="2">
    <source>
        <dbReference type="EMBL" id="TGJ84838.1"/>
    </source>
</evidence>
<organism evidence="2 3">
    <name type="scientific">Xylaria hypoxylon</name>
    <dbReference type="NCBI Taxonomy" id="37992"/>
    <lineage>
        <taxon>Eukaryota</taxon>
        <taxon>Fungi</taxon>
        <taxon>Dikarya</taxon>
        <taxon>Ascomycota</taxon>
        <taxon>Pezizomycotina</taxon>
        <taxon>Sordariomycetes</taxon>
        <taxon>Xylariomycetidae</taxon>
        <taxon>Xylariales</taxon>
        <taxon>Xylariaceae</taxon>
        <taxon>Xylaria</taxon>
    </lineage>
</organism>
<keyword evidence="3" id="KW-1185">Reference proteome</keyword>
<dbReference type="Proteomes" id="UP000297716">
    <property type="component" value="Unassembled WGS sequence"/>
</dbReference>
<reference evidence="2 3" key="1">
    <citation type="submission" date="2019-03" db="EMBL/GenBank/DDBJ databases">
        <title>Draft genome sequence of Xylaria hypoxylon DSM 108379, a ubiquitous saprotrophic-parasitic fungi on hardwood.</title>
        <authorList>
            <person name="Buettner E."/>
            <person name="Leonhardt S."/>
            <person name="Gebauer A.M."/>
            <person name="Liers C."/>
            <person name="Hofrichter M."/>
            <person name="Kellner H."/>
        </authorList>
    </citation>
    <scope>NUCLEOTIDE SEQUENCE [LARGE SCALE GENOMIC DNA]</scope>
    <source>
        <strain evidence="2 3">DSM 108379</strain>
    </source>
</reference>
<accession>A0A4Z0YY08</accession>